<feature type="non-terminal residue" evidence="1">
    <location>
        <position position="1"/>
    </location>
</feature>
<comment type="caution">
    <text evidence="1">The sequence shown here is derived from an EMBL/GenBank/DDBJ whole genome shotgun (WGS) entry which is preliminary data.</text>
</comment>
<dbReference type="AlphaFoldDB" id="A0A9N9JZ21"/>
<keyword evidence="2" id="KW-1185">Reference proteome</keyword>
<name>A0A9N9JZ21_9GLOM</name>
<accession>A0A9N9JZ21</accession>
<feature type="non-terminal residue" evidence="1">
    <location>
        <position position="84"/>
    </location>
</feature>
<sequence>LDDNVFEIDSDNDDYDSVSIYSERTTKSIESSTSQNTNTSNPNKMTLVAKFEFSSTSSSTRNIFTKICNIINNEQWWSTINNLA</sequence>
<proteinExistence type="predicted"/>
<evidence type="ECO:0000313" key="1">
    <source>
        <dbReference type="EMBL" id="CAG8803943.1"/>
    </source>
</evidence>
<evidence type="ECO:0000313" key="2">
    <source>
        <dbReference type="Proteomes" id="UP000789405"/>
    </source>
</evidence>
<dbReference type="EMBL" id="CAJVPY010038429">
    <property type="protein sequence ID" value="CAG8803943.1"/>
    <property type="molecule type" value="Genomic_DNA"/>
</dbReference>
<gene>
    <name evidence="1" type="ORF">DERYTH_LOCUS23998</name>
</gene>
<organism evidence="1 2">
    <name type="scientific">Dentiscutata erythropus</name>
    <dbReference type="NCBI Taxonomy" id="1348616"/>
    <lineage>
        <taxon>Eukaryota</taxon>
        <taxon>Fungi</taxon>
        <taxon>Fungi incertae sedis</taxon>
        <taxon>Mucoromycota</taxon>
        <taxon>Glomeromycotina</taxon>
        <taxon>Glomeromycetes</taxon>
        <taxon>Diversisporales</taxon>
        <taxon>Gigasporaceae</taxon>
        <taxon>Dentiscutata</taxon>
    </lineage>
</organism>
<protein>
    <submittedName>
        <fullName evidence="1">2735_t:CDS:1</fullName>
    </submittedName>
</protein>
<dbReference type="Proteomes" id="UP000789405">
    <property type="component" value="Unassembled WGS sequence"/>
</dbReference>
<reference evidence="1" key="1">
    <citation type="submission" date="2021-06" db="EMBL/GenBank/DDBJ databases">
        <authorList>
            <person name="Kallberg Y."/>
            <person name="Tangrot J."/>
            <person name="Rosling A."/>
        </authorList>
    </citation>
    <scope>NUCLEOTIDE SEQUENCE</scope>
    <source>
        <strain evidence="1">MA453B</strain>
    </source>
</reference>